<name>A0A7E5X1W1_TRINI</name>
<sequence length="333" mass="38306">MLFLCLNVIFLRQILFAFDSCDCKCDEYIIVLKETACIGRKDFDTVKLTDVKLNELTYYYNSTRLYDDTISFKECILEVECDCSNTNTCLERETEQTETEDKTEYDLNIINVNTKNNSDHINNNIARDNMFMVYCDYAEDFCDADVGNENYTKYTDVSKNATLNETVKDLQITLKRDEGSVIQPIFTGFSSKQSKTGSSNKTFLDVNLICKYKQNIHCESERKAKNTSEEKLTQPNKTINVYLKSDYIKNNTKIKYTGCRKQSEHETHDDQSKRKDEFAIESETPLDRIGLILLVTIAAVGLLLAVTLRKCARKGRYSPAPVREPQDLEDTAF</sequence>
<keyword evidence="1" id="KW-0472">Membrane</keyword>
<keyword evidence="1" id="KW-1133">Transmembrane helix</keyword>
<feature type="transmembrane region" description="Helical" evidence="1">
    <location>
        <begin position="289"/>
        <end position="308"/>
    </location>
</feature>
<gene>
    <name evidence="4" type="primary">LOC113507717</name>
</gene>
<keyword evidence="2" id="KW-0732">Signal</keyword>
<evidence type="ECO:0000256" key="1">
    <source>
        <dbReference type="SAM" id="Phobius"/>
    </source>
</evidence>
<organism evidence="3 4">
    <name type="scientific">Trichoplusia ni</name>
    <name type="common">Cabbage looper</name>
    <dbReference type="NCBI Taxonomy" id="7111"/>
    <lineage>
        <taxon>Eukaryota</taxon>
        <taxon>Metazoa</taxon>
        <taxon>Ecdysozoa</taxon>
        <taxon>Arthropoda</taxon>
        <taxon>Hexapoda</taxon>
        <taxon>Insecta</taxon>
        <taxon>Pterygota</taxon>
        <taxon>Neoptera</taxon>
        <taxon>Endopterygota</taxon>
        <taxon>Lepidoptera</taxon>
        <taxon>Glossata</taxon>
        <taxon>Ditrysia</taxon>
        <taxon>Noctuoidea</taxon>
        <taxon>Noctuidae</taxon>
        <taxon>Plusiinae</taxon>
        <taxon>Trichoplusia</taxon>
    </lineage>
</organism>
<dbReference type="AlphaFoldDB" id="A0A7E5X1W1"/>
<keyword evidence="1" id="KW-0812">Transmembrane</keyword>
<dbReference type="GeneID" id="113507717"/>
<keyword evidence="3" id="KW-1185">Reference proteome</keyword>
<protein>
    <submittedName>
        <fullName evidence="4">Uncharacterized protein LOC113507717 isoform X2</fullName>
    </submittedName>
</protein>
<feature type="chain" id="PRO_5028909001" evidence="2">
    <location>
        <begin position="18"/>
        <end position="333"/>
    </location>
</feature>
<dbReference type="Proteomes" id="UP000322000">
    <property type="component" value="Unplaced"/>
</dbReference>
<evidence type="ECO:0000256" key="2">
    <source>
        <dbReference type="SAM" id="SignalP"/>
    </source>
</evidence>
<accession>A0A7E5X1W1</accession>
<reference evidence="4" key="1">
    <citation type="submission" date="2025-08" db="UniProtKB">
        <authorList>
            <consortium name="RefSeq"/>
        </authorList>
    </citation>
    <scope>IDENTIFICATION</scope>
</reference>
<proteinExistence type="predicted"/>
<feature type="signal peptide" evidence="2">
    <location>
        <begin position="1"/>
        <end position="17"/>
    </location>
</feature>
<evidence type="ECO:0000313" key="3">
    <source>
        <dbReference type="Proteomes" id="UP000322000"/>
    </source>
</evidence>
<dbReference type="RefSeq" id="XP_026746457.1">
    <property type="nucleotide sequence ID" value="XM_026890656.1"/>
</dbReference>
<evidence type="ECO:0000313" key="4">
    <source>
        <dbReference type="RefSeq" id="XP_026746457.1"/>
    </source>
</evidence>